<dbReference type="Proteomes" id="UP001055811">
    <property type="component" value="Linkage Group LG03"/>
</dbReference>
<proteinExistence type="predicted"/>
<reference evidence="1 2" key="2">
    <citation type="journal article" date="2022" name="Mol. Ecol. Resour.">
        <title>The genomes of chicory, endive, great burdock and yacon provide insights into Asteraceae paleo-polyploidization history and plant inulin production.</title>
        <authorList>
            <person name="Fan W."/>
            <person name="Wang S."/>
            <person name="Wang H."/>
            <person name="Wang A."/>
            <person name="Jiang F."/>
            <person name="Liu H."/>
            <person name="Zhao H."/>
            <person name="Xu D."/>
            <person name="Zhang Y."/>
        </authorList>
    </citation>
    <scope>NUCLEOTIDE SEQUENCE [LARGE SCALE GENOMIC DNA]</scope>
    <source>
        <strain evidence="2">cv. Punajuju</strain>
        <tissue evidence="1">Leaves</tissue>
    </source>
</reference>
<organism evidence="1 2">
    <name type="scientific">Cichorium intybus</name>
    <name type="common">Chicory</name>
    <dbReference type="NCBI Taxonomy" id="13427"/>
    <lineage>
        <taxon>Eukaryota</taxon>
        <taxon>Viridiplantae</taxon>
        <taxon>Streptophyta</taxon>
        <taxon>Embryophyta</taxon>
        <taxon>Tracheophyta</taxon>
        <taxon>Spermatophyta</taxon>
        <taxon>Magnoliopsida</taxon>
        <taxon>eudicotyledons</taxon>
        <taxon>Gunneridae</taxon>
        <taxon>Pentapetalae</taxon>
        <taxon>asterids</taxon>
        <taxon>campanulids</taxon>
        <taxon>Asterales</taxon>
        <taxon>Asteraceae</taxon>
        <taxon>Cichorioideae</taxon>
        <taxon>Cichorieae</taxon>
        <taxon>Cichoriinae</taxon>
        <taxon>Cichorium</taxon>
    </lineage>
</organism>
<evidence type="ECO:0000313" key="2">
    <source>
        <dbReference type="Proteomes" id="UP001055811"/>
    </source>
</evidence>
<protein>
    <submittedName>
        <fullName evidence="1">Uncharacterized protein</fullName>
    </submittedName>
</protein>
<keyword evidence="2" id="KW-1185">Reference proteome</keyword>
<gene>
    <name evidence="1" type="ORF">L2E82_17515</name>
</gene>
<sequence>MNRSSIVGKDGGAGTAGTKLLRGRGGWFVVVAGKTNNDGETSNAAKHICCLSSDCRFNDCRPGSFYRMKRVIEKKRDEGEAGGCQGLQEILLMLPIGHCNEVYKKNQNDILERVDRLSAFRYVPGGSVALLYASKELDNLVTANFDQKIGVQIIQNALKAPVHTIAASAHNRCQCICVHNLKNLSIKLNN</sequence>
<reference evidence="2" key="1">
    <citation type="journal article" date="2022" name="Mol. Ecol. Resour.">
        <title>The genomes of chicory, endive, great burdock and yacon provide insights into Asteraceae palaeo-polyploidization history and plant inulin production.</title>
        <authorList>
            <person name="Fan W."/>
            <person name="Wang S."/>
            <person name="Wang H."/>
            <person name="Wang A."/>
            <person name="Jiang F."/>
            <person name="Liu H."/>
            <person name="Zhao H."/>
            <person name="Xu D."/>
            <person name="Zhang Y."/>
        </authorList>
    </citation>
    <scope>NUCLEOTIDE SEQUENCE [LARGE SCALE GENOMIC DNA]</scope>
    <source>
        <strain evidence="2">cv. Punajuju</strain>
    </source>
</reference>
<evidence type="ECO:0000313" key="1">
    <source>
        <dbReference type="EMBL" id="KAI3767416.1"/>
    </source>
</evidence>
<dbReference type="EMBL" id="CM042011">
    <property type="protein sequence ID" value="KAI3767416.1"/>
    <property type="molecule type" value="Genomic_DNA"/>
</dbReference>
<name>A0ACB9F9A8_CICIN</name>
<accession>A0ACB9F9A8</accession>
<comment type="caution">
    <text evidence="1">The sequence shown here is derived from an EMBL/GenBank/DDBJ whole genome shotgun (WGS) entry which is preliminary data.</text>
</comment>